<accession>A0ACC2REY1</accession>
<name>A0ACC2REY1_9FUNG</name>
<dbReference type="EMBL" id="QTSX02007356">
    <property type="protein sequence ID" value="KAJ9048627.1"/>
    <property type="molecule type" value="Genomic_DNA"/>
</dbReference>
<proteinExistence type="predicted"/>
<evidence type="ECO:0000313" key="2">
    <source>
        <dbReference type="Proteomes" id="UP001165960"/>
    </source>
</evidence>
<evidence type="ECO:0000313" key="1">
    <source>
        <dbReference type="EMBL" id="KAJ9048627.1"/>
    </source>
</evidence>
<organism evidence="1 2">
    <name type="scientific">Entomophthora muscae</name>
    <dbReference type="NCBI Taxonomy" id="34485"/>
    <lineage>
        <taxon>Eukaryota</taxon>
        <taxon>Fungi</taxon>
        <taxon>Fungi incertae sedis</taxon>
        <taxon>Zoopagomycota</taxon>
        <taxon>Entomophthoromycotina</taxon>
        <taxon>Entomophthoromycetes</taxon>
        <taxon>Entomophthorales</taxon>
        <taxon>Entomophthoraceae</taxon>
        <taxon>Entomophthora</taxon>
    </lineage>
</organism>
<dbReference type="Proteomes" id="UP001165960">
    <property type="component" value="Unassembled WGS sequence"/>
</dbReference>
<protein>
    <submittedName>
        <fullName evidence="1">Uncharacterized protein</fullName>
    </submittedName>
</protein>
<reference evidence="1" key="1">
    <citation type="submission" date="2022-04" db="EMBL/GenBank/DDBJ databases">
        <title>Genome of the entomopathogenic fungus Entomophthora muscae.</title>
        <authorList>
            <person name="Elya C."/>
            <person name="Lovett B.R."/>
            <person name="Lee E."/>
            <person name="Macias A.M."/>
            <person name="Hajek A.E."/>
            <person name="De Bivort B.L."/>
            <person name="Kasson M.T."/>
            <person name="De Fine Licht H.H."/>
            <person name="Stajich J.E."/>
        </authorList>
    </citation>
    <scope>NUCLEOTIDE SEQUENCE</scope>
    <source>
        <strain evidence="1">Berkeley</strain>
    </source>
</reference>
<keyword evidence="2" id="KW-1185">Reference proteome</keyword>
<comment type="caution">
    <text evidence="1">The sequence shown here is derived from an EMBL/GenBank/DDBJ whole genome shotgun (WGS) entry which is preliminary data.</text>
</comment>
<sequence>MSQALKQVTHQGGAASVHVIVFGNPSYLPNLASASDEEPTKKRFQAQKTPPKDKSPTHKEHYNKPPSSPKPPNSPHFSLSGDDSKPYPDYFPSFWYDHVGPWDLLLSQNI</sequence>
<gene>
    <name evidence="1" type="ORF">DSO57_1033089</name>
</gene>